<feature type="compositionally biased region" description="Low complexity" evidence="6">
    <location>
        <begin position="357"/>
        <end position="376"/>
    </location>
</feature>
<dbReference type="KEGG" id="stcm:SCMC78_58810"/>
<dbReference type="InterPro" id="IPR000719">
    <property type="entry name" value="Prot_kinase_dom"/>
</dbReference>
<proteinExistence type="predicted"/>
<evidence type="ECO:0000256" key="4">
    <source>
        <dbReference type="ARBA" id="ARBA00022840"/>
    </source>
</evidence>
<dbReference type="Pfam" id="PF00069">
    <property type="entry name" value="Pkinase"/>
    <property type="match status" value="1"/>
</dbReference>
<dbReference type="InterPro" id="IPR017441">
    <property type="entry name" value="Protein_kinase_ATP_BS"/>
</dbReference>
<dbReference type="SMART" id="SM00220">
    <property type="entry name" value="S_TKc"/>
    <property type="match status" value="1"/>
</dbReference>
<keyword evidence="1" id="KW-0808">Transferase</keyword>
<evidence type="ECO:0000256" key="3">
    <source>
        <dbReference type="ARBA" id="ARBA00022777"/>
    </source>
</evidence>
<feature type="compositionally biased region" description="Low complexity" evidence="6">
    <location>
        <begin position="328"/>
        <end position="347"/>
    </location>
</feature>
<dbReference type="GO" id="GO:0004674">
    <property type="term" value="F:protein serine/threonine kinase activity"/>
    <property type="evidence" value="ECO:0007669"/>
    <property type="project" value="TreeGrafter"/>
</dbReference>
<feature type="region of interest" description="Disordered" evidence="6">
    <location>
        <begin position="328"/>
        <end position="376"/>
    </location>
</feature>
<evidence type="ECO:0000259" key="7">
    <source>
        <dbReference type="PROSITE" id="PS50011"/>
    </source>
</evidence>
<sequence length="830" mass="85883">MIVPGLGPAARTGGTDQRHEGAHRMEQVAGYRLVALLGEGGMGRVHLARTASGRLAAVKTVHEHLAADPQFRERFRRETLAARAVAGPFTAAVLDADPDAVQPWLATEFCAGPTLAETAGALGPLDAGPLAGLGAALAEALASIHRAGLVHRDLKPSNVILTRGGPKVLDFGIARRAADETLTDTGEVIGSPGFIAPELLTADDEPSPAADVFALAALLARLATGRAPFGSGPAHQVLYRTVRGEADLGGAPTDEWRAFLAYCLTGAPAERPTVAEVLSWCAERSPADAWWEREPVSGLVRDHENSVAALVAGDEGDEPDERARTVRADAATAMPVPAADTDAGPTAVPDPEPDPAPADAAPASTTPATATTPADAVPYRARPAAAPQDAVPYDRTPGRGPTRRRLLAFGGAALVAGGGVGGAALLRLTEKDDPAGSRQPAPRPATRWTRGRPLWTRTVGELGPTGRVLRHGSALLITDGAAVTALDAATGAVRWRYPVQGVTAVRPLGDRVHLLRSGLLFAPELLTLDARTGNRRWSAVPVHPPGARTSDAPDGQSAFFAVDGATTALVSYASDATRWEKRTLGERPWRAYGFDSRTGKALWFHEGTRAAVTGIDAAGGRLAIGLRPPARSGAAAEEPLLVLRTSGAVPVRESEIPGGAPFPQAHPGASGTRYYARGGRIVPVDLATRRTAWRRKLDGSPTVTPTATDGAVYAATPGRVTALGARSGRIRWSRGDIGRLAGDDGSSVEADGPPLVADGTLYATGPRPGGGEKAGEGARWGVHALDAVHNRRLWSVPVEADGALRAAAGGGLLHVCVGGTVRTFTGPESA</sequence>
<dbReference type="PROSITE" id="PS50011">
    <property type="entry name" value="PROTEIN_KINASE_DOM"/>
    <property type="match status" value="1"/>
</dbReference>
<dbReference type="AlphaFoldDB" id="A0AB33KKP9"/>
<feature type="binding site" evidence="5">
    <location>
        <position position="59"/>
    </location>
    <ligand>
        <name>ATP</name>
        <dbReference type="ChEBI" id="CHEBI:30616"/>
    </ligand>
</feature>
<dbReference type="InterPro" id="IPR011047">
    <property type="entry name" value="Quinoprotein_ADH-like_sf"/>
</dbReference>
<dbReference type="Pfam" id="PF13360">
    <property type="entry name" value="PQQ_2"/>
    <property type="match status" value="2"/>
</dbReference>
<dbReference type="PROSITE" id="PS00108">
    <property type="entry name" value="PROTEIN_KINASE_ST"/>
    <property type="match status" value="1"/>
</dbReference>
<evidence type="ECO:0000313" key="8">
    <source>
        <dbReference type="EMBL" id="BFP56074.1"/>
    </source>
</evidence>
<dbReference type="SUPFAM" id="SSF50998">
    <property type="entry name" value="Quinoprotein alcohol dehydrogenase-like"/>
    <property type="match status" value="2"/>
</dbReference>
<feature type="domain" description="Protein kinase" evidence="7">
    <location>
        <begin position="31"/>
        <end position="291"/>
    </location>
</feature>
<dbReference type="InterPro" id="IPR002372">
    <property type="entry name" value="PQQ_rpt_dom"/>
</dbReference>
<protein>
    <recommendedName>
        <fullName evidence="7">Protein kinase domain-containing protein</fullName>
    </recommendedName>
</protein>
<keyword evidence="3" id="KW-0418">Kinase</keyword>
<evidence type="ECO:0000256" key="5">
    <source>
        <dbReference type="PROSITE-ProRule" id="PRU10141"/>
    </source>
</evidence>
<dbReference type="CDD" id="cd14014">
    <property type="entry name" value="STKc_PknB_like"/>
    <property type="match status" value="1"/>
</dbReference>
<dbReference type="SMART" id="SM00564">
    <property type="entry name" value="PQQ"/>
    <property type="match status" value="3"/>
</dbReference>
<dbReference type="PANTHER" id="PTHR43289">
    <property type="entry name" value="MITOGEN-ACTIVATED PROTEIN KINASE KINASE KINASE 20-RELATED"/>
    <property type="match status" value="1"/>
</dbReference>
<dbReference type="Gene3D" id="1.10.510.10">
    <property type="entry name" value="Transferase(Phosphotransferase) domain 1"/>
    <property type="match status" value="1"/>
</dbReference>
<dbReference type="PANTHER" id="PTHR43289:SF34">
    <property type="entry name" value="SERINE_THREONINE-PROTEIN KINASE YBDM-RELATED"/>
    <property type="match status" value="1"/>
</dbReference>
<name>A0AB33KKP9_9ACTN</name>
<dbReference type="EMBL" id="AP035884">
    <property type="protein sequence ID" value="BFP56074.1"/>
    <property type="molecule type" value="Genomic_DNA"/>
</dbReference>
<dbReference type="Gene3D" id="2.130.10.10">
    <property type="entry name" value="YVTN repeat-like/Quinoprotein amine dehydrogenase"/>
    <property type="match status" value="2"/>
</dbReference>
<organism evidence="8">
    <name type="scientific">Streptomyces sp. CMC78</name>
    <dbReference type="NCBI Taxonomy" id="3231512"/>
    <lineage>
        <taxon>Bacteria</taxon>
        <taxon>Bacillati</taxon>
        <taxon>Actinomycetota</taxon>
        <taxon>Actinomycetes</taxon>
        <taxon>Kitasatosporales</taxon>
        <taxon>Streptomycetaceae</taxon>
        <taxon>Streptomyces</taxon>
    </lineage>
</organism>
<dbReference type="GO" id="GO:0005524">
    <property type="term" value="F:ATP binding"/>
    <property type="evidence" value="ECO:0007669"/>
    <property type="project" value="UniProtKB-UniRule"/>
</dbReference>
<reference evidence="8" key="1">
    <citation type="submission" date="2024-07" db="EMBL/GenBank/DDBJ databases">
        <title>Complete genome sequences of cellulolytic bacteria, Kitasatospora sp. CMC57 and Streptomyces sp. CMC78, isolated from Japanese agricultural soil.</title>
        <authorList>
            <person name="Hashimoto T."/>
            <person name="Ito M."/>
            <person name="Iwamoto M."/>
            <person name="Fukahori D."/>
            <person name="Shoda T."/>
            <person name="Sakoda M."/>
            <person name="Morohoshi T."/>
            <person name="Mitsuboshi M."/>
            <person name="Nishizawa T."/>
        </authorList>
    </citation>
    <scope>NUCLEOTIDE SEQUENCE</scope>
    <source>
        <strain evidence="8">CMC78</strain>
    </source>
</reference>
<keyword evidence="2 5" id="KW-0547">Nucleotide-binding</keyword>
<dbReference type="InterPro" id="IPR008271">
    <property type="entry name" value="Ser/Thr_kinase_AS"/>
</dbReference>
<dbReference type="InterPro" id="IPR011009">
    <property type="entry name" value="Kinase-like_dom_sf"/>
</dbReference>
<dbReference type="Gene3D" id="3.30.200.20">
    <property type="entry name" value="Phosphorylase Kinase, domain 1"/>
    <property type="match status" value="1"/>
</dbReference>
<evidence type="ECO:0000256" key="1">
    <source>
        <dbReference type="ARBA" id="ARBA00022679"/>
    </source>
</evidence>
<evidence type="ECO:0000256" key="6">
    <source>
        <dbReference type="SAM" id="MobiDB-lite"/>
    </source>
</evidence>
<dbReference type="PROSITE" id="PS00107">
    <property type="entry name" value="PROTEIN_KINASE_ATP"/>
    <property type="match status" value="1"/>
</dbReference>
<dbReference type="InterPro" id="IPR015943">
    <property type="entry name" value="WD40/YVTN_repeat-like_dom_sf"/>
</dbReference>
<dbReference type="InterPro" id="IPR018391">
    <property type="entry name" value="PQQ_b-propeller_rpt"/>
</dbReference>
<accession>A0AB33KKP9</accession>
<gene>
    <name evidence="8" type="ORF">SCMC78_58810</name>
</gene>
<feature type="region of interest" description="Disordered" evidence="6">
    <location>
        <begin position="1"/>
        <end position="22"/>
    </location>
</feature>
<keyword evidence="4 5" id="KW-0067">ATP-binding</keyword>
<evidence type="ECO:0000256" key="2">
    <source>
        <dbReference type="ARBA" id="ARBA00022741"/>
    </source>
</evidence>
<dbReference type="SUPFAM" id="SSF56112">
    <property type="entry name" value="Protein kinase-like (PK-like)"/>
    <property type="match status" value="1"/>
</dbReference>